<dbReference type="AlphaFoldDB" id="A0AAD6C1R7"/>
<reference evidence="8" key="2">
    <citation type="journal article" date="2023" name="IMA Fungus">
        <title>Comparative genomic study of the Penicillium genus elucidates a diverse pangenome and 15 lateral gene transfer events.</title>
        <authorList>
            <person name="Petersen C."/>
            <person name="Sorensen T."/>
            <person name="Nielsen M.R."/>
            <person name="Sondergaard T.E."/>
            <person name="Sorensen J.L."/>
            <person name="Fitzpatrick D.A."/>
            <person name="Frisvad J.C."/>
            <person name="Nielsen K.L."/>
        </authorList>
    </citation>
    <scope>NUCLEOTIDE SEQUENCE</scope>
    <source>
        <strain evidence="8">IBT 16125</strain>
    </source>
</reference>
<dbReference type="GO" id="GO:0008270">
    <property type="term" value="F:zinc ion binding"/>
    <property type="evidence" value="ECO:0007669"/>
    <property type="project" value="InterPro"/>
</dbReference>
<dbReference type="Gene3D" id="4.10.240.10">
    <property type="entry name" value="Zn(2)-C6 fungal-type DNA-binding domain"/>
    <property type="match status" value="1"/>
</dbReference>
<keyword evidence="4" id="KW-0804">Transcription</keyword>
<dbReference type="Pfam" id="PF00172">
    <property type="entry name" value="Zn_clus"/>
    <property type="match status" value="1"/>
</dbReference>
<reference evidence="8" key="1">
    <citation type="submission" date="2022-12" db="EMBL/GenBank/DDBJ databases">
        <authorList>
            <person name="Petersen C."/>
        </authorList>
    </citation>
    <scope>NUCLEOTIDE SEQUENCE</scope>
    <source>
        <strain evidence="8">IBT 16125</strain>
    </source>
</reference>
<dbReference type="PROSITE" id="PS00463">
    <property type="entry name" value="ZN2_CY6_FUNGAL_1"/>
    <property type="match status" value="1"/>
</dbReference>
<comment type="subcellular location">
    <subcellularLocation>
        <location evidence="1">Nucleus</location>
    </subcellularLocation>
</comment>
<comment type="caution">
    <text evidence="8">The sequence shown here is derived from an EMBL/GenBank/DDBJ whole genome shotgun (WGS) entry which is preliminary data.</text>
</comment>
<evidence type="ECO:0000313" key="8">
    <source>
        <dbReference type="EMBL" id="KAJ5443910.1"/>
    </source>
</evidence>
<dbReference type="Proteomes" id="UP001213681">
    <property type="component" value="Unassembled WGS sequence"/>
</dbReference>
<evidence type="ECO:0000256" key="5">
    <source>
        <dbReference type="ARBA" id="ARBA00023242"/>
    </source>
</evidence>
<gene>
    <name evidence="8" type="ORF">N7458_007782</name>
</gene>
<organism evidence="8 9">
    <name type="scientific">Penicillium daleae</name>
    <dbReference type="NCBI Taxonomy" id="63821"/>
    <lineage>
        <taxon>Eukaryota</taxon>
        <taxon>Fungi</taxon>
        <taxon>Dikarya</taxon>
        <taxon>Ascomycota</taxon>
        <taxon>Pezizomycotina</taxon>
        <taxon>Eurotiomycetes</taxon>
        <taxon>Eurotiomycetidae</taxon>
        <taxon>Eurotiales</taxon>
        <taxon>Aspergillaceae</taxon>
        <taxon>Penicillium</taxon>
    </lineage>
</organism>
<keyword evidence="3" id="KW-0238">DNA-binding</keyword>
<feature type="domain" description="Zn(2)-C6 fungal-type" evidence="7">
    <location>
        <begin position="6"/>
        <end position="36"/>
    </location>
</feature>
<dbReference type="GeneID" id="81601407"/>
<proteinExistence type="predicted"/>
<dbReference type="InterPro" id="IPR021858">
    <property type="entry name" value="Fun_TF"/>
</dbReference>
<evidence type="ECO:0000256" key="6">
    <source>
        <dbReference type="SAM" id="MobiDB-lite"/>
    </source>
</evidence>
<dbReference type="GO" id="GO:0000981">
    <property type="term" value="F:DNA-binding transcription factor activity, RNA polymerase II-specific"/>
    <property type="evidence" value="ECO:0007669"/>
    <property type="project" value="InterPro"/>
</dbReference>
<dbReference type="GO" id="GO:0005634">
    <property type="term" value="C:nucleus"/>
    <property type="evidence" value="ECO:0007669"/>
    <property type="project" value="UniProtKB-SubCell"/>
</dbReference>
<dbReference type="GO" id="GO:0000976">
    <property type="term" value="F:transcription cis-regulatory region binding"/>
    <property type="evidence" value="ECO:0007669"/>
    <property type="project" value="TreeGrafter"/>
</dbReference>
<dbReference type="InterPro" id="IPR036864">
    <property type="entry name" value="Zn2-C6_fun-type_DNA-bd_sf"/>
</dbReference>
<feature type="region of interest" description="Disordered" evidence="6">
    <location>
        <begin position="46"/>
        <end position="72"/>
    </location>
</feature>
<sequence>MRSYSGCLTCKRRKLKCDESKPACRKCIKASRDCSYGEQSIFRSQEITSTPNRIRKGTTDQGRQQANRSREDATWVELPAELTFVQVGDPWDNESSSVIEAAGATVDEENVTDGTIEASEENEIHESQSVPHDVPVATPSFHHTPTTDHRTPRALDSQIYRTNQSESDPLEKVLASYLLRHFKQGPGQWMDLFDTTSYFSSKIPVIATSKDLLKSAVCALSAKHLRHVCRVMSLAGADPGSVPRFIGLPFSTEELWRYHSARYYDQALGHLKIAVSSESYSHNLPGKEEMLAAVAILCAFELMDAPGSAWRAHLSALPLFNDRANSAPGHSSIIIPQTAVKGPIFWSLARQDLLCAFISETPTRLDLKDMRLWQNAGLATDENGELLPYSPSDVMQSQNSSGLEEDMRSNELAWILGKIANHLTAGDALVPGNNALPRHQRSLIGLSQEHLLERWNMLMTDLERWHDSLPACFTPTARTRRIGSAASGFELSFDAFEQIWFDLPLCAATMQSYHQAKILLLANEPQESTAIRSTVSARLRSYRHALREVVHHAREVCGISLANSTDSLRVHSVQALFVAGQVFQERCEQEAVLELLSGIERDLGWTTRYHVAKLKDEWARGREGNHVDREEQGHDSNWFIS</sequence>
<dbReference type="CDD" id="cd00067">
    <property type="entry name" value="GAL4"/>
    <property type="match status" value="1"/>
</dbReference>
<dbReference type="EMBL" id="JAPVEA010000007">
    <property type="protein sequence ID" value="KAJ5443910.1"/>
    <property type="molecule type" value="Genomic_DNA"/>
</dbReference>
<dbReference type="PROSITE" id="PS50048">
    <property type="entry name" value="ZN2_CY6_FUNGAL_2"/>
    <property type="match status" value="1"/>
</dbReference>
<protein>
    <recommendedName>
        <fullName evidence="7">Zn(2)-C6 fungal-type domain-containing protein</fullName>
    </recommendedName>
</protein>
<dbReference type="InterPro" id="IPR001138">
    <property type="entry name" value="Zn2Cys6_DnaBD"/>
</dbReference>
<dbReference type="GO" id="GO:0045944">
    <property type="term" value="P:positive regulation of transcription by RNA polymerase II"/>
    <property type="evidence" value="ECO:0007669"/>
    <property type="project" value="TreeGrafter"/>
</dbReference>
<accession>A0AAD6C1R7</accession>
<evidence type="ECO:0000256" key="2">
    <source>
        <dbReference type="ARBA" id="ARBA00023015"/>
    </source>
</evidence>
<evidence type="ECO:0000256" key="3">
    <source>
        <dbReference type="ARBA" id="ARBA00023125"/>
    </source>
</evidence>
<dbReference type="CDD" id="cd12148">
    <property type="entry name" value="fungal_TF_MHR"/>
    <property type="match status" value="1"/>
</dbReference>
<dbReference type="Pfam" id="PF11951">
    <property type="entry name" value="Fungal_trans_2"/>
    <property type="match status" value="1"/>
</dbReference>
<dbReference type="SUPFAM" id="SSF57701">
    <property type="entry name" value="Zn2/Cys6 DNA-binding domain"/>
    <property type="match status" value="1"/>
</dbReference>
<name>A0AAD6C1R7_9EURO</name>
<keyword evidence="2" id="KW-0805">Transcription regulation</keyword>
<dbReference type="PANTHER" id="PTHR37534:SF9">
    <property type="entry name" value="ZN(II)2CYS6 TRANSCRIPTION FACTOR (EUROFUNG)"/>
    <property type="match status" value="1"/>
</dbReference>
<dbReference type="SMART" id="SM00066">
    <property type="entry name" value="GAL4"/>
    <property type="match status" value="1"/>
</dbReference>
<dbReference type="PANTHER" id="PTHR37534">
    <property type="entry name" value="TRANSCRIPTIONAL ACTIVATOR PROTEIN UGA3"/>
    <property type="match status" value="1"/>
</dbReference>
<evidence type="ECO:0000256" key="4">
    <source>
        <dbReference type="ARBA" id="ARBA00023163"/>
    </source>
</evidence>
<dbReference type="RefSeq" id="XP_056763990.1">
    <property type="nucleotide sequence ID" value="XM_056911164.1"/>
</dbReference>
<keyword evidence="5" id="KW-0539">Nucleus</keyword>
<keyword evidence="9" id="KW-1185">Reference proteome</keyword>
<evidence type="ECO:0000259" key="7">
    <source>
        <dbReference type="PROSITE" id="PS50048"/>
    </source>
</evidence>
<evidence type="ECO:0000313" key="9">
    <source>
        <dbReference type="Proteomes" id="UP001213681"/>
    </source>
</evidence>
<evidence type="ECO:0000256" key="1">
    <source>
        <dbReference type="ARBA" id="ARBA00004123"/>
    </source>
</evidence>